<evidence type="ECO:0000256" key="1">
    <source>
        <dbReference type="SAM" id="Coils"/>
    </source>
</evidence>
<dbReference type="EMBL" id="RXNT01000019">
    <property type="protein sequence ID" value="RTR27318.1"/>
    <property type="molecule type" value="Genomic_DNA"/>
</dbReference>
<evidence type="ECO:0000256" key="2">
    <source>
        <dbReference type="SAM" id="Phobius"/>
    </source>
</evidence>
<dbReference type="RefSeq" id="WP_126410390.1">
    <property type="nucleotide sequence ID" value="NZ_RXNT01000019.1"/>
</dbReference>
<protein>
    <submittedName>
        <fullName evidence="3">Fimbrial protein</fullName>
    </submittedName>
</protein>
<name>A0A3S0I812_9BACI</name>
<comment type="caution">
    <text evidence="3">The sequence shown here is derived from an EMBL/GenBank/DDBJ whole genome shotgun (WGS) entry which is preliminary data.</text>
</comment>
<keyword evidence="2" id="KW-1133">Transmembrane helix</keyword>
<dbReference type="AlphaFoldDB" id="A0A3S0I812"/>
<keyword evidence="2" id="KW-0472">Membrane</keyword>
<accession>A0A3S0I812</accession>
<organism evidence="3 4">
    <name type="scientific">Bacillus yapensis</name>
    <dbReference type="NCBI Taxonomy" id="2492960"/>
    <lineage>
        <taxon>Bacteria</taxon>
        <taxon>Bacillati</taxon>
        <taxon>Bacillota</taxon>
        <taxon>Bacilli</taxon>
        <taxon>Bacillales</taxon>
        <taxon>Bacillaceae</taxon>
        <taxon>Bacillus</taxon>
    </lineage>
</organism>
<feature type="transmembrane region" description="Helical" evidence="2">
    <location>
        <begin position="18"/>
        <end position="39"/>
    </location>
</feature>
<gene>
    <name evidence="3" type="ORF">EKG37_19165</name>
</gene>
<dbReference type="Proteomes" id="UP000271374">
    <property type="component" value="Unassembled WGS sequence"/>
</dbReference>
<keyword evidence="1" id="KW-0175">Coiled coil</keyword>
<evidence type="ECO:0000313" key="4">
    <source>
        <dbReference type="Proteomes" id="UP000271374"/>
    </source>
</evidence>
<reference evidence="3 4" key="1">
    <citation type="submission" date="2018-12" db="EMBL/GenBank/DDBJ databases">
        <title>Bacillus yapensis draft genome sequence.</title>
        <authorList>
            <person name="Yu L."/>
            <person name="Xu X."/>
            <person name="Tang X."/>
        </authorList>
    </citation>
    <scope>NUCLEOTIDE SEQUENCE [LARGE SCALE GENOMIC DNA]</scope>
    <source>
        <strain evidence="3 4">XXST-01</strain>
    </source>
</reference>
<keyword evidence="2" id="KW-0812">Transmembrane</keyword>
<dbReference type="OrthoDB" id="2971140at2"/>
<feature type="coiled-coil region" evidence="1">
    <location>
        <begin position="40"/>
        <end position="67"/>
    </location>
</feature>
<proteinExistence type="predicted"/>
<sequence>MLIEINLLPQREVKNKSLLLLTIIAAAILLFGGFFAYFLNRSYENKLASLEQQISTTEQLVAAEQEKILSYEASDSLSELERTVQWAQAYPIKAVPVLQNITALLPERGFIQTFTYEETGTVQFEVQFETSREAAYYLNALLESDWVSNAKLNSLDTETEFYDKKFGETDEGPDESRLTNEKYIPRYLGQYEVKLNREFFKKNNSSATEGGDGI</sequence>
<evidence type="ECO:0000313" key="3">
    <source>
        <dbReference type="EMBL" id="RTR27318.1"/>
    </source>
</evidence>
<keyword evidence="4" id="KW-1185">Reference proteome</keyword>